<sequence length="75" mass="8073">MMERSILGEISGNRRKHADLTPEQRSAIIAMVDAGLMSKRAIAREVGCSPSTVDYTIDQGTPSKSTVKPALRGSK</sequence>
<organism evidence="3">
    <name type="scientific">Eremomyces bilateralis CBS 781.70</name>
    <dbReference type="NCBI Taxonomy" id="1392243"/>
    <lineage>
        <taxon>Eukaryota</taxon>
        <taxon>Fungi</taxon>
        <taxon>Dikarya</taxon>
        <taxon>Ascomycota</taxon>
        <taxon>Pezizomycotina</taxon>
        <taxon>Dothideomycetes</taxon>
        <taxon>Dothideomycetes incertae sedis</taxon>
        <taxon>Eremomycetales</taxon>
        <taxon>Eremomycetaceae</taxon>
        <taxon>Eremomyces</taxon>
    </lineage>
</organism>
<feature type="compositionally biased region" description="Polar residues" evidence="1">
    <location>
        <begin position="56"/>
        <end position="66"/>
    </location>
</feature>
<proteinExistence type="predicted"/>
<protein>
    <recommendedName>
        <fullName evidence="2">Transposase IS30-like HTH domain-containing protein</fullName>
    </recommendedName>
</protein>
<dbReference type="EMBL" id="ML975149">
    <property type="protein sequence ID" value="KAF1817302.1"/>
    <property type="molecule type" value="Genomic_DNA"/>
</dbReference>
<dbReference type="InterPro" id="IPR009057">
    <property type="entry name" value="Homeodomain-like_sf"/>
</dbReference>
<dbReference type="OrthoDB" id="5151590at2759"/>
<feature type="region of interest" description="Disordered" evidence="1">
    <location>
        <begin position="1"/>
        <end position="23"/>
    </location>
</feature>
<evidence type="ECO:0000259" key="2">
    <source>
        <dbReference type="Pfam" id="PF13936"/>
    </source>
</evidence>
<gene>
    <name evidence="3 5" type="ORF">P152DRAFT_14864</name>
</gene>
<reference evidence="5" key="2">
    <citation type="submission" date="2020-04" db="EMBL/GenBank/DDBJ databases">
        <authorList>
            <consortium name="NCBI Genome Project"/>
        </authorList>
    </citation>
    <scope>NUCLEOTIDE SEQUENCE</scope>
    <source>
        <strain evidence="5">CBS 781.70</strain>
    </source>
</reference>
<reference evidence="3 5" key="1">
    <citation type="submission" date="2020-01" db="EMBL/GenBank/DDBJ databases">
        <authorList>
            <consortium name="DOE Joint Genome Institute"/>
            <person name="Haridas S."/>
            <person name="Albert R."/>
            <person name="Binder M."/>
            <person name="Bloem J."/>
            <person name="Labutti K."/>
            <person name="Salamov A."/>
            <person name="Andreopoulos B."/>
            <person name="Baker S.E."/>
            <person name="Barry K."/>
            <person name="Bills G."/>
            <person name="Bluhm B.H."/>
            <person name="Cannon C."/>
            <person name="Castanera R."/>
            <person name="Culley D.E."/>
            <person name="Daum C."/>
            <person name="Ezra D."/>
            <person name="Gonzalez J.B."/>
            <person name="Henrissat B."/>
            <person name="Kuo A."/>
            <person name="Liang C."/>
            <person name="Lipzen A."/>
            <person name="Lutzoni F."/>
            <person name="Magnuson J."/>
            <person name="Mondo S."/>
            <person name="Nolan M."/>
            <person name="Ohm R."/>
            <person name="Pangilinan J."/>
            <person name="Park H.-J."/>
            <person name="Ramirez L."/>
            <person name="Alfaro M."/>
            <person name="Sun H."/>
            <person name="Tritt A."/>
            <person name="Yoshinaga Y."/>
            <person name="Zwiers L.-H."/>
            <person name="Turgeon B.G."/>
            <person name="Goodwin S.B."/>
            <person name="Spatafora J.W."/>
            <person name="Crous P.W."/>
            <person name="Grigoriev I.V."/>
        </authorList>
    </citation>
    <scope>NUCLEOTIDE SEQUENCE</scope>
    <source>
        <strain evidence="3 5">CBS 781.70</strain>
    </source>
</reference>
<name>A0A6G1GH35_9PEZI</name>
<feature type="domain" description="Transposase IS30-like HTH" evidence="2">
    <location>
        <begin position="19"/>
        <end position="55"/>
    </location>
</feature>
<dbReference type="InterPro" id="IPR025246">
    <property type="entry name" value="IS30-like_HTH"/>
</dbReference>
<dbReference type="Proteomes" id="UP000504638">
    <property type="component" value="Unplaced"/>
</dbReference>
<accession>A0A6G1GH35</accession>
<dbReference type="GeneID" id="54414485"/>
<evidence type="ECO:0000256" key="1">
    <source>
        <dbReference type="SAM" id="MobiDB-lite"/>
    </source>
</evidence>
<keyword evidence="4" id="KW-1185">Reference proteome</keyword>
<dbReference type="Pfam" id="PF13936">
    <property type="entry name" value="HTH_38"/>
    <property type="match status" value="1"/>
</dbReference>
<feature type="region of interest" description="Disordered" evidence="1">
    <location>
        <begin position="56"/>
        <end position="75"/>
    </location>
</feature>
<evidence type="ECO:0000313" key="5">
    <source>
        <dbReference type="RefSeq" id="XP_033538933.1"/>
    </source>
</evidence>
<dbReference type="AlphaFoldDB" id="A0A6G1GH35"/>
<dbReference type="RefSeq" id="XP_033538933.1">
    <property type="nucleotide sequence ID" value="XM_033673915.1"/>
</dbReference>
<dbReference type="SUPFAM" id="SSF46689">
    <property type="entry name" value="Homeodomain-like"/>
    <property type="match status" value="1"/>
</dbReference>
<reference evidence="5" key="3">
    <citation type="submission" date="2025-04" db="UniProtKB">
        <authorList>
            <consortium name="RefSeq"/>
        </authorList>
    </citation>
    <scope>IDENTIFICATION</scope>
    <source>
        <strain evidence="5">CBS 781.70</strain>
    </source>
</reference>
<dbReference type="Gene3D" id="1.10.10.60">
    <property type="entry name" value="Homeodomain-like"/>
    <property type="match status" value="1"/>
</dbReference>
<evidence type="ECO:0000313" key="3">
    <source>
        <dbReference type="EMBL" id="KAF1817302.1"/>
    </source>
</evidence>
<evidence type="ECO:0000313" key="4">
    <source>
        <dbReference type="Proteomes" id="UP000504638"/>
    </source>
</evidence>